<accession>A0AAE2MQV5</accession>
<organism evidence="2 3">
    <name type="scientific">Rhizobium leguminosarum</name>
    <dbReference type="NCBI Taxonomy" id="384"/>
    <lineage>
        <taxon>Bacteria</taxon>
        <taxon>Pseudomonadati</taxon>
        <taxon>Pseudomonadota</taxon>
        <taxon>Alphaproteobacteria</taxon>
        <taxon>Hyphomicrobiales</taxon>
        <taxon>Rhizobiaceae</taxon>
        <taxon>Rhizobium/Agrobacterium group</taxon>
        <taxon>Rhizobium</taxon>
    </lineage>
</organism>
<proteinExistence type="predicted"/>
<feature type="region of interest" description="Disordered" evidence="1">
    <location>
        <begin position="1"/>
        <end position="25"/>
    </location>
</feature>
<evidence type="ECO:0000313" key="3">
    <source>
        <dbReference type="Proteomes" id="UP000538507"/>
    </source>
</evidence>
<comment type="caution">
    <text evidence="2">The sequence shown here is derived from an EMBL/GenBank/DDBJ whole genome shotgun (WGS) entry which is preliminary data.</text>
</comment>
<evidence type="ECO:0000256" key="1">
    <source>
        <dbReference type="SAM" id="MobiDB-lite"/>
    </source>
</evidence>
<reference evidence="2 3" key="1">
    <citation type="submission" date="2020-08" db="EMBL/GenBank/DDBJ databases">
        <title>Genomic Encyclopedia of Type Strains, Phase IV (KMG-V): Genome sequencing to study the core and pangenomes of soil and plant-associated prokaryotes.</title>
        <authorList>
            <person name="Whitman W."/>
        </authorList>
    </citation>
    <scope>NUCLEOTIDE SEQUENCE [LARGE SCALE GENOMIC DNA]</scope>
    <source>
        <strain evidence="2 3">SEMIA 415</strain>
    </source>
</reference>
<protein>
    <submittedName>
        <fullName evidence="2">Uncharacterized protein</fullName>
    </submittedName>
</protein>
<dbReference type="AlphaFoldDB" id="A0AAE2MQV5"/>
<dbReference type="EMBL" id="JACIGO010000011">
    <property type="protein sequence ID" value="MBB4293782.1"/>
    <property type="molecule type" value="Genomic_DNA"/>
</dbReference>
<feature type="region of interest" description="Disordered" evidence="1">
    <location>
        <begin position="88"/>
        <end position="136"/>
    </location>
</feature>
<dbReference type="Proteomes" id="UP000538507">
    <property type="component" value="Unassembled WGS sequence"/>
</dbReference>
<gene>
    <name evidence="2" type="ORF">GGE16_005876</name>
</gene>
<name>A0AAE2MQV5_RHILE</name>
<sequence>MKKQVSRRHDATGIRHKDPPLAVQGPDGGCLNWPAVDHDLITDLDTLTGKSCYRFDEWCKATGTRSPAKITASSGALKGGGCRRADEDEIADRDVSKKHLNPPEPKRFAWRQVQPVAAAPPGRDESDDDGASPRQE</sequence>
<feature type="compositionally biased region" description="Basic and acidic residues" evidence="1">
    <location>
        <begin position="7"/>
        <end position="19"/>
    </location>
</feature>
<evidence type="ECO:0000313" key="2">
    <source>
        <dbReference type="EMBL" id="MBB4293782.1"/>
    </source>
</evidence>